<reference evidence="2" key="1">
    <citation type="submission" date="2015-07" db="EMBL/GenBank/DDBJ databases">
        <authorList>
            <person name="Ju K.-S."/>
            <person name="Doroghazi J.R."/>
            <person name="Metcalf W.W."/>
        </authorList>
    </citation>
    <scope>NUCLEOTIDE SEQUENCE [LARGE SCALE GENOMIC DNA]</scope>
    <source>
        <strain evidence="2">NRRL 2290</strain>
    </source>
</reference>
<evidence type="ECO:0008006" key="3">
    <source>
        <dbReference type="Google" id="ProtNLM"/>
    </source>
</evidence>
<dbReference type="AlphaFoldDB" id="A0A0L8L487"/>
<keyword evidence="2" id="KW-1185">Reference proteome</keyword>
<name>A0A0L8L487_9ACTN</name>
<organism evidence="1 2">
    <name type="scientific">Streptomyces resistomycificus</name>
    <dbReference type="NCBI Taxonomy" id="67356"/>
    <lineage>
        <taxon>Bacteria</taxon>
        <taxon>Bacillati</taxon>
        <taxon>Actinomycetota</taxon>
        <taxon>Actinomycetes</taxon>
        <taxon>Kitasatosporales</taxon>
        <taxon>Streptomycetaceae</taxon>
        <taxon>Streptomyces</taxon>
        <taxon>Streptomyces aurantiacus group</taxon>
    </lineage>
</organism>
<evidence type="ECO:0000313" key="1">
    <source>
        <dbReference type="EMBL" id="KOG33028.1"/>
    </source>
</evidence>
<gene>
    <name evidence="1" type="ORF">ADK37_24405</name>
</gene>
<dbReference type="Proteomes" id="UP000037251">
    <property type="component" value="Unassembled WGS sequence"/>
</dbReference>
<protein>
    <recommendedName>
        <fullName evidence="3">Tyr recombinase domain-containing protein</fullName>
    </recommendedName>
</protein>
<accession>A0A0L8L487</accession>
<proteinExistence type="predicted"/>
<evidence type="ECO:0000313" key="2">
    <source>
        <dbReference type="Proteomes" id="UP000037251"/>
    </source>
</evidence>
<comment type="caution">
    <text evidence="1">The sequence shown here is derived from an EMBL/GenBank/DDBJ whole genome shotgun (WGS) entry which is preliminary data.</text>
</comment>
<dbReference type="EMBL" id="LGUS01000176">
    <property type="protein sequence ID" value="KOG33028.1"/>
    <property type="molecule type" value="Genomic_DNA"/>
</dbReference>
<dbReference type="OrthoDB" id="3216692at2"/>
<dbReference type="RefSeq" id="WP_030040631.1">
    <property type="nucleotide sequence ID" value="NZ_KL575601.1"/>
</dbReference>
<sequence>MWLVKGHYRLSGPTARLVVGLVVIYSVRAMEVAHLDLADPHLTHRTLAVRRGKRIHTVYLNALRGGPWRVRPLA</sequence>